<dbReference type="InterPro" id="IPR003567">
    <property type="entry name" value="Cyt_c_biogenesis"/>
</dbReference>
<gene>
    <name evidence="13" type="primary">ccmF</name>
    <name evidence="13" type="ORF">XINFAN_02995</name>
</gene>
<comment type="subcellular location">
    <subcellularLocation>
        <location evidence="1">Cell inner membrane</location>
        <topology evidence="1">Multi-pass membrane protein</topology>
    </subcellularLocation>
</comment>
<sequence>MIIELGHFALILALMMAVVQAVLPLWGAQRGNAVLMAVAAPAAVAQFALVAFAFGALTWAFVTSDFSVALVVGNSHTLKPMLYKISGTWGNHEGSLLLWALILALFGASAAWFGAGLPERLRARVIAVQGLIGVAFLAFLLFTSNPFLRMAVPPMDGRDLNPLLQDPGLAFHPPFLYLGYVGLSMSFSFAIAALIEGRIDAAWARWVRPWTLAAWVFLTIGIALGSWWAYYELGWGGFWFWDPVENASFMPWLLSAALLHSAIVVEKRESLKSWTILLAILAFGFSLIGTFIVRSGVITSVHSFANDPERGVFILAILAFFTGGGLLLYAFRASAMEARGVFGLVSRESALVANNILLAVAAFVVFVGTLWPLFAELLLGRVMSVGEPFFNAAFTPFFVALAVILPLGAMLAWKRGDPGRVSAQLAPAALAALAAAVLSVAVVQGQGMAALAVLLPAGAVLALAWRRFPARLRSHLPLIVLAIGVVGFLFAIQTGRSALGPMGVLIGSWVVFGALTDLWSRTGRGADRLGRLMRLPRADWGKAVAHAGVGVVIFAVAAMLAWKTEVITVVDRGEFFDLGPYRVQLAEVREERGPNYFSTMAEMVVTRGGAHVVTLYPEKRVYPVQAMPTTEAAIDYGALRDLYLVIGDPQEGGGWAVRAYIEPFANWLWAGCLMMAFGGLISLSDRRYRIAAGARKAAPARGVPAE</sequence>
<keyword evidence="7 10" id="KW-1133">Transmembrane helix</keyword>
<keyword evidence="8 10" id="KW-0472">Membrane</keyword>
<evidence type="ECO:0000256" key="10">
    <source>
        <dbReference type="SAM" id="Phobius"/>
    </source>
</evidence>
<evidence type="ECO:0000256" key="7">
    <source>
        <dbReference type="ARBA" id="ARBA00022989"/>
    </source>
</evidence>
<dbReference type="RefSeq" id="WP_124087715.1">
    <property type="nucleotide sequence ID" value="NZ_UXAW01000086.1"/>
</dbReference>
<feature type="transmembrane region" description="Helical" evidence="10">
    <location>
        <begin position="449"/>
        <end position="468"/>
    </location>
</feature>
<evidence type="ECO:0000256" key="9">
    <source>
        <dbReference type="ARBA" id="ARBA00037230"/>
    </source>
</evidence>
<keyword evidence="5 10" id="KW-0812">Transmembrane</keyword>
<dbReference type="OrthoDB" id="9761451at2"/>
<feature type="transmembrane region" description="Helical" evidence="10">
    <location>
        <begin position="475"/>
        <end position="492"/>
    </location>
</feature>
<dbReference type="PANTHER" id="PTHR43653:SF1">
    <property type="entry name" value="CYTOCHROME C-TYPE BIOGENESIS PROTEIN CCMF"/>
    <property type="match status" value="1"/>
</dbReference>
<keyword evidence="6" id="KW-0201">Cytochrome c-type biogenesis</keyword>
<accession>A0A3P5XAQ7</accession>
<dbReference type="GO" id="GO:0020037">
    <property type="term" value="F:heme binding"/>
    <property type="evidence" value="ECO:0007669"/>
    <property type="project" value="InterPro"/>
</dbReference>
<comment type="function">
    <text evidence="9">Required for the biogenesis of c-type cytochromes. Possible subunit of a heme lyase.</text>
</comment>
<feature type="transmembrane region" description="Helical" evidence="10">
    <location>
        <begin position="249"/>
        <end position="265"/>
    </location>
</feature>
<feature type="transmembrane region" description="Helical" evidence="10">
    <location>
        <begin position="394"/>
        <end position="413"/>
    </location>
</feature>
<proteinExistence type="inferred from homology"/>
<evidence type="ECO:0000256" key="6">
    <source>
        <dbReference type="ARBA" id="ARBA00022748"/>
    </source>
</evidence>
<dbReference type="Pfam" id="PF01578">
    <property type="entry name" value="Cytochrom_C_asm"/>
    <property type="match status" value="1"/>
</dbReference>
<dbReference type="EMBL" id="UXAW01000086">
    <property type="protein sequence ID" value="VDC31614.1"/>
    <property type="molecule type" value="Genomic_DNA"/>
</dbReference>
<dbReference type="PANTHER" id="PTHR43653">
    <property type="entry name" value="CYTOCHROME C ASSEMBLY PROTEIN-RELATED"/>
    <property type="match status" value="1"/>
</dbReference>
<feature type="transmembrane region" description="Helical" evidence="10">
    <location>
        <begin position="352"/>
        <end position="374"/>
    </location>
</feature>
<feature type="transmembrane region" description="Helical" evidence="10">
    <location>
        <begin position="425"/>
        <end position="443"/>
    </location>
</feature>
<feature type="domain" description="Cytochrome c assembly protein" evidence="11">
    <location>
        <begin position="89"/>
        <end position="295"/>
    </location>
</feature>
<feature type="transmembrane region" description="Helical" evidence="10">
    <location>
        <begin position="274"/>
        <end position="292"/>
    </location>
</feature>
<feature type="transmembrane region" description="Helical" evidence="10">
    <location>
        <begin position="664"/>
        <end position="683"/>
    </location>
</feature>
<evidence type="ECO:0000313" key="13">
    <source>
        <dbReference type="EMBL" id="VDC31614.1"/>
    </source>
</evidence>
<dbReference type="AlphaFoldDB" id="A0A3P5XAQ7"/>
<dbReference type="GO" id="GO:0005886">
    <property type="term" value="C:plasma membrane"/>
    <property type="evidence" value="ECO:0007669"/>
    <property type="project" value="UniProtKB-SubCell"/>
</dbReference>
<dbReference type="GO" id="GO:0017004">
    <property type="term" value="P:cytochrome complex assembly"/>
    <property type="evidence" value="ECO:0007669"/>
    <property type="project" value="UniProtKB-KW"/>
</dbReference>
<evidence type="ECO:0000259" key="12">
    <source>
        <dbReference type="Pfam" id="PF16327"/>
    </source>
</evidence>
<feature type="transmembrane region" description="Helical" evidence="10">
    <location>
        <begin position="6"/>
        <end position="26"/>
    </location>
</feature>
<feature type="transmembrane region" description="Helical" evidence="10">
    <location>
        <begin position="207"/>
        <end position="229"/>
    </location>
</feature>
<feature type="transmembrane region" description="Helical" evidence="10">
    <location>
        <begin position="96"/>
        <end position="114"/>
    </location>
</feature>
<evidence type="ECO:0000256" key="5">
    <source>
        <dbReference type="ARBA" id="ARBA00022692"/>
    </source>
</evidence>
<keyword evidence="3" id="KW-1003">Cell membrane</keyword>
<dbReference type="InterPro" id="IPR032523">
    <property type="entry name" value="CcmF_C"/>
</dbReference>
<feature type="transmembrane region" description="Helical" evidence="10">
    <location>
        <begin position="540"/>
        <end position="562"/>
    </location>
</feature>
<evidence type="ECO:0000259" key="11">
    <source>
        <dbReference type="Pfam" id="PF01578"/>
    </source>
</evidence>
<dbReference type="InterPro" id="IPR003568">
    <property type="entry name" value="Cyt_c_biogenesis_CcmF"/>
</dbReference>
<evidence type="ECO:0000256" key="2">
    <source>
        <dbReference type="ARBA" id="ARBA00009186"/>
    </source>
</evidence>
<evidence type="ECO:0000256" key="1">
    <source>
        <dbReference type="ARBA" id="ARBA00004429"/>
    </source>
</evidence>
<dbReference type="Proteomes" id="UP000277498">
    <property type="component" value="Unassembled WGS sequence"/>
</dbReference>
<dbReference type="GO" id="GO:0015232">
    <property type="term" value="F:heme transmembrane transporter activity"/>
    <property type="evidence" value="ECO:0007669"/>
    <property type="project" value="InterPro"/>
</dbReference>
<organism evidence="13 14">
    <name type="scientific">Pseudogemmobacter humi</name>
    <dbReference type="NCBI Taxonomy" id="2483812"/>
    <lineage>
        <taxon>Bacteria</taxon>
        <taxon>Pseudomonadati</taxon>
        <taxon>Pseudomonadota</taxon>
        <taxon>Alphaproteobacteria</taxon>
        <taxon>Rhodobacterales</taxon>
        <taxon>Paracoccaceae</taxon>
        <taxon>Pseudogemmobacter</taxon>
    </lineage>
</organism>
<feature type="transmembrane region" description="Helical" evidence="10">
    <location>
        <begin position="312"/>
        <end position="331"/>
    </location>
</feature>
<comment type="similarity">
    <text evidence="2">Belongs to the CcmF/CycK/Ccl1/NrfE/CcsA family.</text>
</comment>
<reference evidence="13 14" key="1">
    <citation type="submission" date="2018-11" db="EMBL/GenBank/DDBJ databases">
        <authorList>
            <person name="Criscuolo A."/>
        </authorList>
    </citation>
    <scope>NUCLEOTIDE SEQUENCE [LARGE SCALE GENOMIC DNA]</scope>
    <source>
        <strain evidence="13">ACIP111625</strain>
    </source>
</reference>
<evidence type="ECO:0000313" key="14">
    <source>
        <dbReference type="Proteomes" id="UP000277498"/>
    </source>
</evidence>
<evidence type="ECO:0000256" key="4">
    <source>
        <dbReference type="ARBA" id="ARBA00022519"/>
    </source>
</evidence>
<feature type="transmembrane region" description="Helical" evidence="10">
    <location>
        <begin position="175"/>
        <end position="195"/>
    </location>
</feature>
<dbReference type="Pfam" id="PF16327">
    <property type="entry name" value="CcmF_C"/>
    <property type="match status" value="1"/>
</dbReference>
<feature type="transmembrane region" description="Helical" evidence="10">
    <location>
        <begin position="498"/>
        <end position="519"/>
    </location>
</feature>
<dbReference type="PRINTS" id="PR01410">
    <property type="entry name" value="CCBIOGENESIS"/>
</dbReference>
<name>A0A3P5XAQ7_9RHOB</name>
<evidence type="ECO:0000256" key="3">
    <source>
        <dbReference type="ARBA" id="ARBA00022475"/>
    </source>
</evidence>
<feature type="domain" description="Cytochrome c-type biogenesis protein CcmF C-terminal" evidence="12">
    <location>
        <begin position="448"/>
        <end position="686"/>
    </location>
</feature>
<protein>
    <submittedName>
        <fullName evidence="13">Cytochrome c-type biogenesis protein CcmF</fullName>
    </submittedName>
</protein>
<dbReference type="PRINTS" id="PR01411">
    <property type="entry name" value="CCMFBIOGNSIS"/>
</dbReference>
<feature type="transmembrane region" description="Helical" evidence="10">
    <location>
        <begin position="126"/>
        <end position="148"/>
    </location>
</feature>
<dbReference type="InterPro" id="IPR002541">
    <property type="entry name" value="Cyt_c_assembly"/>
</dbReference>
<feature type="transmembrane region" description="Helical" evidence="10">
    <location>
        <begin position="33"/>
        <end position="62"/>
    </location>
</feature>
<evidence type="ECO:0000256" key="8">
    <source>
        <dbReference type="ARBA" id="ARBA00023136"/>
    </source>
</evidence>
<keyword evidence="4" id="KW-0997">Cell inner membrane</keyword>
<keyword evidence="14" id="KW-1185">Reference proteome</keyword>